<evidence type="ECO:0000313" key="1">
    <source>
        <dbReference type="EMBL" id="MFA3843316.1"/>
    </source>
</evidence>
<reference evidence="1 2" key="1">
    <citation type="submission" date="2024-08" db="EMBL/GenBank/DDBJ databases">
        <title>Genome sequence of Streptomyces aureus CACIA-1.46HGO.</title>
        <authorList>
            <person name="Evangelista-Martinez Z."/>
        </authorList>
    </citation>
    <scope>NUCLEOTIDE SEQUENCE [LARGE SCALE GENOMIC DNA]</scope>
    <source>
        <strain evidence="1 2">CACIA-1.46HGO</strain>
    </source>
</reference>
<organism evidence="1 2">
    <name type="scientific">Streptomyces aureus</name>
    <dbReference type="NCBI Taxonomy" id="193461"/>
    <lineage>
        <taxon>Bacteria</taxon>
        <taxon>Bacillati</taxon>
        <taxon>Actinomycetota</taxon>
        <taxon>Actinomycetes</taxon>
        <taxon>Kitasatosporales</taxon>
        <taxon>Streptomycetaceae</taxon>
        <taxon>Streptomyces</taxon>
    </lineage>
</organism>
<proteinExistence type="predicted"/>
<dbReference type="Proteomes" id="UP001571476">
    <property type="component" value="Unassembled WGS sequence"/>
</dbReference>
<evidence type="ECO:0000313" key="2">
    <source>
        <dbReference type="Proteomes" id="UP001571476"/>
    </source>
</evidence>
<gene>
    <name evidence="1" type="ORF">ACEG43_45610</name>
</gene>
<dbReference type="EMBL" id="JBGOSP010000056">
    <property type="protein sequence ID" value="MFA3843316.1"/>
    <property type="molecule type" value="Genomic_DNA"/>
</dbReference>
<dbReference type="RefSeq" id="WP_372567144.1">
    <property type="nucleotide sequence ID" value="NZ_JBGOSP010000056.1"/>
</dbReference>
<name>A0ABV4T1E9_9ACTN</name>
<evidence type="ECO:0008006" key="3">
    <source>
        <dbReference type="Google" id="ProtNLM"/>
    </source>
</evidence>
<sequence>MADPHPPIALGALVLDTQTDRVGVVMGRVGPHLQLRPPGGGVEWDAPPDAVLTAGTLEILRAKVTEQNHRGTMRSITR</sequence>
<keyword evidence="2" id="KW-1185">Reference proteome</keyword>
<protein>
    <recommendedName>
        <fullName evidence="3">Secreted protein</fullName>
    </recommendedName>
</protein>
<accession>A0ABV4T1E9</accession>
<comment type="caution">
    <text evidence="1">The sequence shown here is derived from an EMBL/GenBank/DDBJ whole genome shotgun (WGS) entry which is preliminary data.</text>
</comment>